<evidence type="ECO:0000256" key="3">
    <source>
        <dbReference type="ARBA" id="ARBA00022723"/>
    </source>
</evidence>
<evidence type="ECO:0000256" key="2">
    <source>
        <dbReference type="ARBA" id="ARBA00006991"/>
    </source>
</evidence>
<name>A0A3M0IV86_HIRRU</name>
<dbReference type="FunFam" id="3.30.160.60:FF:001498">
    <property type="entry name" value="Zinc finger protein 404"/>
    <property type="match status" value="1"/>
</dbReference>
<evidence type="ECO:0000259" key="10">
    <source>
        <dbReference type="PROSITE" id="PS50157"/>
    </source>
</evidence>
<dbReference type="FunFam" id="3.30.160.60:FF:000750">
    <property type="entry name" value="replication initiator 1 isoform X2"/>
    <property type="match status" value="1"/>
</dbReference>
<dbReference type="Pfam" id="PF00096">
    <property type="entry name" value="zf-C2H2"/>
    <property type="match status" value="6"/>
</dbReference>
<feature type="region of interest" description="Disordered" evidence="9">
    <location>
        <begin position="462"/>
        <end position="490"/>
    </location>
</feature>
<feature type="region of interest" description="Disordered" evidence="9">
    <location>
        <begin position="1"/>
        <end position="46"/>
    </location>
</feature>
<dbReference type="SMART" id="SM00355">
    <property type="entry name" value="ZnF_C2H2"/>
    <property type="match status" value="6"/>
</dbReference>
<keyword evidence="7" id="KW-0539">Nucleus</keyword>
<feature type="region of interest" description="Disordered" evidence="9">
    <location>
        <begin position="67"/>
        <end position="93"/>
    </location>
</feature>
<feature type="compositionally biased region" description="Low complexity" evidence="9">
    <location>
        <begin position="347"/>
        <end position="380"/>
    </location>
</feature>
<dbReference type="GO" id="GO:0008270">
    <property type="term" value="F:zinc ion binding"/>
    <property type="evidence" value="ECO:0007669"/>
    <property type="project" value="UniProtKB-KW"/>
</dbReference>
<keyword evidence="12" id="KW-1185">Reference proteome</keyword>
<evidence type="ECO:0000256" key="7">
    <source>
        <dbReference type="ARBA" id="ARBA00023242"/>
    </source>
</evidence>
<evidence type="ECO:0000256" key="6">
    <source>
        <dbReference type="ARBA" id="ARBA00022833"/>
    </source>
</evidence>
<dbReference type="Proteomes" id="UP000269221">
    <property type="component" value="Unassembled WGS sequence"/>
</dbReference>
<feature type="region of interest" description="Disordered" evidence="9">
    <location>
        <begin position="168"/>
        <end position="187"/>
    </location>
</feature>
<keyword evidence="6" id="KW-0862">Zinc</keyword>
<dbReference type="PROSITE" id="PS00028">
    <property type="entry name" value="ZINC_FINGER_C2H2_1"/>
    <property type="match status" value="5"/>
</dbReference>
<comment type="similarity">
    <text evidence="2">Belongs to the krueppel C2H2-type zinc-finger protein family.</text>
</comment>
<comment type="subcellular location">
    <subcellularLocation>
        <location evidence="1">Nucleus</location>
    </subcellularLocation>
</comment>
<comment type="caution">
    <text evidence="11">The sequence shown here is derived from an EMBL/GenBank/DDBJ whole genome shotgun (WGS) entry which is preliminary data.</text>
</comment>
<dbReference type="PROSITE" id="PS50157">
    <property type="entry name" value="ZINC_FINGER_C2H2_2"/>
    <property type="match status" value="6"/>
</dbReference>
<feature type="domain" description="C2H2-type" evidence="10">
    <location>
        <begin position="421"/>
        <end position="448"/>
    </location>
</feature>
<reference evidence="11 12" key="1">
    <citation type="submission" date="2018-07" db="EMBL/GenBank/DDBJ databases">
        <title>A high quality draft genome assembly of the barn swallow (H. rustica rustica).</title>
        <authorList>
            <person name="Formenti G."/>
            <person name="Chiara M."/>
            <person name="Poveda L."/>
            <person name="Francoijs K.-J."/>
            <person name="Bonisoli-Alquati A."/>
            <person name="Canova L."/>
            <person name="Gianfranceschi L."/>
            <person name="Horner D.S."/>
            <person name="Saino N."/>
        </authorList>
    </citation>
    <scope>NUCLEOTIDE SEQUENCE [LARGE SCALE GENOMIC DNA]</scope>
    <source>
        <strain evidence="11">Chelidonia</strain>
        <tissue evidence="11">Blood</tissue>
    </source>
</reference>
<evidence type="ECO:0000256" key="5">
    <source>
        <dbReference type="ARBA" id="ARBA00022771"/>
    </source>
</evidence>
<dbReference type="GO" id="GO:0000981">
    <property type="term" value="F:DNA-binding transcription factor activity, RNA polymerase II-specific"/>
    <property type="evidence" value="ECO:0007669"/>
    <property type="project" value="TreeGrafter"/>
</dbReference>
<dbReference type="PANTHER" id="PTHR23226:SF408">
    <property type="entry name" value="ZINC FINGER PROTEIN 467"/>
    <property type="match status" value="1"/>
</dbReference>
<feature type="compositionally biased region" description="Pro residues" evidence="9">
    <location>
        <begin position="17"/>
        <end position="28"/>
    </location>
</feature>
<keyword evidence="3" id="KW-0479">Metal-binding</keyword>
<protein>
    <recommendedName>
        <fullName evidence="10">C2H2-type domain-containing protein</fullName>
    </recommendedName>
</protein>
<keyword evidence="5 8" id="KW-0863">Zinc-finger</keyword>
<proteinExistence type="inferred from homology"/>
<feature type="compositionally biased region" description="Basic and acidic residues" evidence="9">
    <location>
        <begin position="209"/>
        <end position="243"/>
    </location>
</feature>
<dbReference type="InterPro" id="IPR036236">
    <property type="entry name" value="Znf_C2H2_sf"/>
</dbReference>
<feature type="region of interest" description="Disordered" evidence="9">
    <location>
        <begin position="209"/>
        <end position="392"/>
    </location>
</feature>
<dbReference type="FunFam" id="3.30.160.60:FF:002343">
    <property type="entry name" value="Zinc finger protein 33A"/>
    <property type="match status" value="1"/>
</dbReference>
<dbReference type="FunFam" id="3.30.160.60:FF:000710">
    <property type="entry name" value="Zinc finger protein 768"/>
    <property type="match status" value="1"/>
</dbReference>
<dbReference type="STRING" id="333673.A0A3M0IV86"/>
<accession>A0A3M0IV86</accession>
<evidence type="ECO:0000256" key="8">
    <source>
        <dbReference type="PROSITE-ProRule" id="PRU00042"/>
    </source>
</evidence>
<feature type="domain" description="C2H2-type" evidence="10">
    <location>
        <begin position="98"/>
        <end position="125"/>
    </location>
</feature>
<dbReference type="InterPro" id="IPR013087">
    <property type="entry name" value="Znf_C2H2_type"/>
</dbReference>
<dbReference type="Gene3D" id="3.30.160.60">
    <property type="entry name" value="Classic Zinc Finger"/>
    <property type="match status" value="6"/>
</dbReference>
<feature type="compositionally biased region" description="Gly residues" evidence="9">
    <location>
        <begin position="68"/>
        <end position="80"/>
    </location>
</feature>
<sequence length="512" mass="54226">MRPRPGRGRSQGAPLSTRPPPGAVPPEPSGDAGELRRLQGGGAVPEELGYGALPAWGTGPRRPDGFGIDVGFGLGTGAGSSPGPAGRGRLSQPGPRPFCCPQCGKAFGKKAHLTRHLRVHTGERPFPCPHCGRRFRQRIHLRSHLRTHTGERPYPCPRCARRFRKKTHLDRHLRSTRASARTPARAAPAVSPTASTCCATCACTRTPRRPADTGKDAGTDDAGRTRGRTRGTERGDGPAEEKALPCPGCEMSLAWQQSRRHTRGRRRELGMATWASTGTRMGTGTSPLRRSCSSVPSVGGASPGSRTRPRTCGSTWRTKPWAVPSAPCRSPEPRTPSSHRGPPRPSAPSRGTPSSCHRCPLPAAATAAPGTPRSPANARRPGPPAGAPRPAPFTCPQCGRGFGRKAHLARHLLVHSGTRPHACARCGRRFSSKTNLGRHQAVHTGLRPHRCARCGRGFTRKTHLERHERTHGAGTGAGAAAGHRQRGAGTATAATGVAGCQLSWPEPPTLCP</sequence>
<dbReference type="OrthoDB" id="6910977at2759"/>
<feature type="compositionally biased region" description="Low complexity" evidence="9">
    <location>
        <begin position="291"/>
        <end position="305"/>
    </location>
</feature>
<evidence type="ECO:0000256" key="9">
    <source>
        <dbReference type="SAM" id="MobiDB-lite"/>
    </source>
</evidence>
<feature type="domain" description="C2H2-type" evidence="10">
    <location>
        <begin position="449"/>
        <end position="471"/>
    </location>
</feature>
<evidence type="ECO:0000313" key="12">
    <source>
        <dbReference type="Proteomes" id="UP000269221"/>
    </source>
</evidence>
<feature type="domain" description="C2H2-type" evidence="10">
    <location>
        <begin position="154"/>
        <end position="182"/>
    </location>
</feature>
<dbReference type="GO" id="GO:0000978">
    <property type="term" value="F:RNA polymerase II cis-regulatory region sequence-specific DNA binding"/>
    <property type="evidence" value="ECO:0007669"/>
    <property type="project" value="TreeGrafter"/>
</dbReference>
<feature type="domain" description="C2H2-type" evidence="10">
    <location>
        <begin position="126"/>
        <end position="153"/>
    </location>
</feature>
<evidence type="ECO:0000313" key="11">
    <source>
        <dbReference type="EMBL" id="RMB90449.1"/>
    </source>
</evidence>
<dbReference type="FunFam" id="3.30.160.60:FF:000624">
    <property type="entry name" value="zinc finger protein 697"/>
    <property type="match status" value="1"/>
</dbReference>
<evidence type="ECO:0000256" key="1">
    <source>
        <dbReference type="ARBA" id="ARBA00004123"/>
    </source>
</evidence>
<dbReference type="SUPFAM" id="SSF57667">
    <property type="entry name" value="beta-beta-alpha zinc fingers"/>
    <property type="match status" value="4"/>
</dbReference>
<organism evidence="11 12">
    <name type="scientific">Hirundo rustica rustica</name>
    <dbReference type="NCBI Taxonomy" id="333673"/>
    <lineage>
        <taxon>Eukaryota</taxon>
        <taxon>Metazoa</taxon>
        <taxon>Chordata</taxon>
        <taxon>Craniata</taxon>
        <taxon>Vertebrata</taxon>
        <taxon>Euteleostomi</taxon>
        <taxon>Archelosauria</taxon>
        <taxon>Archosauria</taxon>
        <taxon>Dinosauria</taxon>
        <taxon>Saurischia</taxon>
        <taxon>Theropoda</taxon>
        <taxon>Coelurosauria</taxon>
        <taxon>Aves</taxon>
        <taxon>Neognathae</taxon>
        <taxon>Neoaves</taxon>
        <taxon>Telluraves</taxon>
        <taxon>Australaves</taxon>
        <taxon>Passeriformes</taxon>
        <taxon>Sylvioidea</taxon>
        <taxon>Hirundinidae</taxon>
        <taxon>Hirundo</taxon>
    </lineage>
</organism>
<feature type="compositionally biased region" description="Pro residues" evidence="9">
    <location>
        <begin position="381"/>
        <end position="392"/>
    </location>
</feature>
<gene>
    <name evidence="11" type="ORF">DUI87_33190</name>
</gene>
<dbReference type="GO" id="GO:0005634">
    <property type="term" value="C:nucleus"/>
    <property type="evidence" value="ECO:0007669"/>
    <property type="project" value="UniProtKB-SubCell"/>
</dbReference>
<feature type="compositionally biased region" description="Polar residues" evidence="9">
    <location>
        <begin position="274"/>
        <end position="288"/>
    </location>
</feature>
<keyword evidence="4" id="KW-0677">Repeat</keyword>
<dbReference type="FunFam" id="3.30.160.60:FF:000100">
    <property type="entry name" value="Zinc finger 45-like"/>
    <property type="match status" value="1"/>
</dbReference>
<feature type="compositionally biased region" description="Low complexity" evidence="9">
    <location>
        <begin position="480"/>
        <end position="490"/>
    </location>
</feature>
<evidence type="ECO:0000256" key="4">
    <source>
        <dbReference type="ARBA" id="ARBA00022737"/>
    </source>
</evidence>
<dbReference type="EMBL" id="QRBI01000250">
    <property type="protein sequence ID" value="RMB90449.1"/>
    <property type="molecule type" value="Genomic_DNA"/>
</dbReference>
<feature type="compositionally biased region" description="Low complexity" evidence="9">
    <location>
        <begin position="81"/>
        <end position="90"/>
    </location>
</feature>
<dbReference type="AlphaFoldDB" id="A0A3M0IV86"/>
<dbReference type="PANTHER" id="PTHR23226">
    <property type="entry name" value="ZINC FINGER AND SCAN DOMAIN-CONTAINING"/>
    <property type="match status" value="1"/>
</dbReference>
<feature type="compositionally biased region" description="Low complexity" evidence="9">
    <location>
        <begin position="176"/>
        <end position="187"/>
    </location>
</feature>
<feature type="domain" description="C2H2-type" evidence="10">
    <location>
        <begin position="393"/>
        <end position="420"/>
    </location>
</feature>